<reference evidence="1" key="1">
    <citation type="submission" date="2023-07" db="EMBL/GenBank/DDBJ databases">
        <title>draft genome sequence of fig (Ficus carica).</title>
        <authorList>
            <person name="Takahashi T."/>
            <person name="Nishimura K."/>
        </authorList>
    </citation>
    <scope>NUCLEOTIDE SEQUENCE</scope>
</reference>
<evidence type="ECO:0000313" key="2">
    <source>
        <dbReference type="Proteomes" id="UP001187192"/>
    </source>
</evidence>
<protein>
    <submittedName>
        <fullName evidence="1">Uncharacterized protein</fullName>
    </submittedName>
</protein>
<dbReference type="AlphaFoldDB" id="A0AA88AJ55"/>
<organism evidence="1 2">
    <name type="scientific">Ficus carica</name>
    <name type="common">Common fig</name>
    <dbReference type="NCBI Taxonomy" id="3494"/>
    <lineage>
        <taxon>Eukaryota</taxon>
        <taxon>Viridiplantae</taxon>
        <taxon>Streptophyta</taxon>
        <taxon>Embryophyta</taxon>
        <taxon>Tracheophyta</taxon>
        <taxon>Spermatophyta</taxon>
        <taxon>Magnoliopsida</taxon>
        <taxon>eudicotyledons</taxon>
        <taxon>Gunneridae</taxon>
        <taxon>Pentapetalae</taxon>
        <taxon>rosids</taxon>
        <taxon>fabids</taxon>
        <taxon>Rosales</taxon>
        <taxon>Moraceae</taxon>
        <taxon>Ficeae</taxon>
        <taxon>Ficus</taxon>
    </lineage>
</organism>
<sequence length="50" mass="5629">MVDARFGAEHAVLDEGKLPLLDLGKNKEGFLIFPCYEFGQVPELIFELMS</sequence>
<accession>A0AA88AJ55</accession>
<dbReference type="Proteomes" id="UP001187192">
    <property type="component" value="Unassembled WGS sequence"/>
</dbReference>
<gene>
    <name evidence="1" type="ORF">TIFTF001_022049</name>
</gene>
<comment type="caution">
    <text evidence="1">The sequence shown here is derived from an EMBL/GenBank/DDBJ whole genome shotgun (WGS) entry which is preliminary data.</text>
</comment>
<evidence type="ECO:0000313" key="1">
    <source>
        <dbReference type="EMBL" id="GMN52890.1"/>
    </source>
</evidence>
<name>A0AA88AJ55_FICCA</name>
<proteinExistence type="predicted"/>
<keyword evidence="2" id="KW-1185">Reference proteome</keyword>
<dbReference type="EMBL" id="BTGU01000043">
    <property type="protein sequence ID" value="GMN52890.1"/>
    <property type="molecule type" value="Genomic_DNA"/>
</dbReference>